<dbReference type="PROSITE" id="PS00301">
    <property type="entry name" value="G_TR_1"/>
    <property type="match status" value="1"/>
</dbReference>
<dbReference type="GO" id="GO:0003746">
    <property type="term" value="F:translation elongation factor activity"/>
    <property type="evidence" value="ECO:0007669"/>
    <property type="project" value="UniProtKB-UniRule"/>
</dbReference>
<dbReference type="PRINTS" id="PR00315">
    <property type="entry name" value="ELONGATNFCT"/>
</dbReference>
<comment type="similarity">
    <text evidence="10">Belongs to the GTP-binding elongation factor family. LepA subfamily.</text>
</comment>
<dbReference type="Pfam" id="PF00679">
    <property type="entry name" value="EFG_C"/>
    <property type="match status" value="1"/>
</dbReference>
<evidence type="ECO:0000256" key="6">
    <source>
        <dbReference type="ARBA" id="ARBA00023134"/>
    </source>
</evidence>
<dbReference type="NCBIfam" id="TIGR01393">
    <property type="entry name" value="lepA"/>
    <property type="match status" value="1"/>
</dbReference>
<dbReference type="InterPro" id="IPR031157">
    <property type="entry name" value="G_TR_CS"/>
</dbReference>
<dbReference type="CDD" id="cd01890">
    <property type="entry name" value="LepA"/>
    <property type="match status" value="1"/>
</dbReference>
<dbReference type="SUPFAM" id="SSF54980">
    <property type="entry name" value="EF-G C-terminal domain-like"/>
    <property type="match status" value="2"/>
</dbReference>
<dbReference type="Gene3D" id="3.30.70.2570">
    <property type="entry name" value="Elongation factor 4, C-terminal domain"/>
    <property type="match status" value="1"/>
</dbReference>
<dbReference type="Gene3D" id="2.40.30.10">
    <property type="entry name" value="Translation factors"/>
    <property type="match status" value="1"/>
</dbReference>
<dbReference type="GO" id="GO:0005525">
    <property type="term" value="F:GTP binding"/>
    <property type="evidence" value="ECO:0007669"/>
    <property type="project" value="UniProtKB-UniRule"/>
</dbReference>
<dbReference type="GO" id="GO:0043022">
    <property type="term" value="F:ribosome binding"/>
    <property type="evidence" value="ECO:0007669"/>
    <property type="project" value="UniProtKB-UniRule"/>
</dbReference>
<evidence type="ECO:0000256" key="2">
    <source>
        <dbReference type="ARBA" id="ARBA00022475"/>
    </source>
</evidence>
<evidence type="ECO:0000256" key="1">
    <source>
        <dbReference type="ARBA" id="ARBA00005454"/>
    </source>
</evidence>
<evidence type="ECO:0000313" key="15">
    <source>
        <dbReference type="Proteomes" id="UP000823960"/>
    </source>
</evidence>
<comment type="similarity">
    <text evidence="1 12">Belongs to the TRAFAC class translation factor GTPase superfamily. Classic translation factor GTPase family. LepA subfamily.</text>
</comment>
<evidence type="ECO:0000256" key="10">
    <source>
        <dbReference type="ARBA" id="ARBA00061052"/>
    </source>
</evidence>
<dbReference type="InterPro" id="IPR005225">
    <property type="entry name" value="Small_GTP-bd"/>
</dbReference>
<dbReference type="InterPro" id="IPR035654">
    <property type="entry name" value="LepA_IV"/>
</dbReference>
<dbReference type="HAMAP" id="MF_00071">
    <property type="entry name" value="LepA"/>
    <property type="match status" value="1"/>
</dbReference>
<dbReference type="InterPro" id="IPR027417">
    <property type="entry name" value="P-loop_NTPase"/>
</dbReference>
<dbReference type="Pfam" id="PF00009">
    <property type="entry name" value="GTP_EFTU"/>
    <property type="match status" value="1"/>
</dbReference>
<keyword evidence="6 12" id="KW-0342">GTP-binding</keyword>
<evidence type="ECO:0000256" key="11">
    <source>
        <dbReference type="ARBA" id="ARBA00066744"/>
    </source>
</evidence>
<gene>
    <name evidence="12 14" type="primary">lepA</name>
    <name evidence="14" type="ORF">IAD28_03710</name>
</gene>
<dbReference type="FunFam" id="2.40.30.10:FF:000015">
    <property type="entry name" value="Translation factor GUF1, mitochondrial"/>
    <property type="match status" value="1"/>
</dbReference>
<dbReference type="CDD" id="cd03699">
    <property type="entry name" value="EF4_II"/>
    <property type="match status" value="1"/>
</dbReference>
<dbReference type="PROSITE" id="PS51722">
    <property type="entry name" value="G_TR_2"/>
    <property type="match status" value="1"/>
</dbReference>
<dbReference type="NCBIfam" id="TIGR00231">
    <property type="entry name" value="small_GTP"/>
    <property type="match status" value="1"/>
</dbReference>
<dbReference type="InterPro" id="IPR000640">
    <property type="entry name" value="EFG_V-like"/>
</dbReference>
<keyword evidence="2 12" id="KW-1003">Cell membrane</keyword>
<dbReference type="InterPro" id="IPR038363">
    <property type="entry name" value="LepA_C_sf"/>
</dbReference>
<dbReference type="EMBL" id="DVOL01000046">
    <property type="protein sequence ID" value="HIV10785.1"/>
    <property type="molecule type" value="Genomic_DNA"/>
</dbReference>
<feature type="binding site" evidence="12">
    <location>
        <begin position="21"/>
        <end position="26"/>
    </location>
    <ligand>
        <name>GTP</name>
        <dbReference type="ChEBI" id="CHEBI:37565"/>
    </ligand>
</feature>
<keyword evidence="14" id="KW-0251">Elongation factor</keyword>
<dbReference type="GO" id="GO:0003924">
    <property type="term" value="F:GTPase activity"/>
    <property type="evidence" value="ECO:0007669"/>
    <property type="project" value="UniProtKB-UniRule"/>
</dbReference>
<dbReference type="InterPro" id="IPR035647">
    <property type="entry name" value="EFG_III/V"/>
</dbReference>
<dbReference type="PANTHER" id="PTHR43512:SF4">
    <property type="entry name" value="TRANSLATION FACTOR GUF1 HOMOLOG, CHLOROPLASTIC"/>
    <property type="match status" value="1"/>
</dbReference>
<feature type="domain" description="Tr-type G" evidence="13">
    <location>
        <begin position="9"/>
        <end position="191"/>
    </location>
</feature>
<comment type="catalytic activity">
    <reaction evidence="8 12">
        <text>GTP + H2O = GDP + phosphate + H(+)</text>
        <dbReference type="Rhea" id="RHEA:19669"/>
        <dbReference type="ChEBI" id="CHEBI:15377"/>
        <dbReference type="ChEBI" id="CHEBI:15378"/>
        <dbReference type="ChEBI" id="CHEBI:37565"/>
        <dbReference type="ChEBI" id="CHEBI:43474"/>
        <dbReference type="ChEBI" id="CHEBI:58189"/>
        <dbReference type="EC" id="3.6.5.n1"/>
    </reaction>
</comment>
<organism evidence="14 15">
    <name type="scientific">Candidatus Faeciplasma avium</name>
    <dbReference type="NCBI Taxonomy" id="2840798"/>
    <lineage>
        <taxon>Bacteria</taxon>
        <taxon>Bacillati</taxon>
        <taxon>Bacillota</taxon>
        <taxon>Clostridia</taxon>
        <taxon>Eubacteriales</taxon>
        <taxon>Oscillospiraceae</taxon>
        <taxon>Oscillospiraceae incertae sedis</taxon>
        <taxon>Candidatus Faeciplasma</taxon>
    </lineage>
</organism>
<dbReference type="FunFam" id="3.30.70.870:FF:000004">
    <property type="entry name" value="Translation factor GUF1, mitochondrial"/>
    <property type="match status" value="1"/>
</dbReference>
<dbReference type="GO" id="GO:0005886">
    <property type="term" value="C:plasma membrane"/>
    <property type="evidence" value="ECO:0007669"/>
    <property type="project" value="UniProtKB-SubCell"/>
</dbReference>
<dbReference type="PANTHER" id="PTHR43512">
    <property type="entry name" value="TRANSLATION FACTOR GUF1-RELATED"/>
    <property type="match status" value="1"/>
</dbReference>
<dbReference type="EC" id="3.6.5.n1" evidence="11 12"/>
<comment type="function">
    <text evidence="9 12">Required for accurate and efficient protein synthesis under certain stress conditions. May act as a fidelity factor of the translation reaction, by catalyzing a one-codon backward translocation of tRNAs on improperly translocated ribosomes. Back-translocation proceeds from a post-translocation (POST) complex to a pre-translocation (PRE) complex, thus giving elongation factor G a second chance to translocate the tRNAs correctly. Binds to ribosomes in a GTP-dependent manner.</text>
</comment>
<evidence type="ECO:0000259" key="13">
    <source>
        <dbReference type="PROSITE" id="PS51722"/>
    </source>
</evidence>
<dbReference type="Gene3D" id="3.30.70.870">
    <property type="entry name" value="Elongation Factor G (Translational Gtpase), domain 3"/>
    <property type="match status" value="1"/>
</dbReference>
<name>A0A9D1NQ47_9FIRM</name>
<keyword evidence="3 12" id="KW-0547">Nucleotide-binding</keyword>
<dbReference type="Pfam" id="PF03144">
    <property type="entry name" value="GTP_EFTU_D2"/>
    <property type="match status" value="1"/>
</dbReference>
<evidence type="ECO:0000313" key="14">
    <source>
        <dbReference type="EMBL" id="HIV10785.1"/>
    </source>
</evidence>
<dbReference type="SMART" id="SM00838">
    <property type="entry name" value="EFG_C"/>
    <property type="match status" value="1"/>
</dbReference>
<dbReference type="Gene3D" id="3.30.70.240">
    <property type="match status" value="1"/>
</dbReference>
<dbReference type="InterPro" id="IPR000795">
    <property type="entry name" value="T_Tr_GTP-bd_dom"/>
</dbReference>
<dbReference type="CDD" id="cd03709">
    <property type="entry name" value="lepA_C"/>
    <property type="match status" value="1"/>
</dbReference>
<dbReference type="InterPro" id="IPR013842">
    <property type="entry name" value="LepA_CTD"/>
</dbReference>
<dbReference type="Pfam" id="PF06421">
    <property type="entry name" value="LepA_C"/>
    <property type="match status" value="1"/>
</dbReference>
<dbReference type="FunFam" id="3.30.70.2570:FF:000001">
    <property type="entry name" value="Translation factor GUF1, mitochondrial"/>
    <property type="match status" value="1"/>
</dbReference>
<evidence type="ECO:0000256" key="7">
    <source>
        <dbReference type="ARBA" id="ARBA00023136"/>
    </source>
</evidence>
<dbReference type="InterPro" id="IPR006297">
    <property type="entry name" value="EF-4"/>
</dbReference>
<evidence type="ECO:0000256" key="5">
    <source>
        <dbReference type="ARBA" id="ARBA00022917"/>
    </source>
</evidence>
<evidence type="ECO:0000256" key="12">
    <source>
        <dbReference type="HAMAP-Rule" id="MF_00071"/>
    </source>
</evidence>
<dbReference type="FunFam" id="3.40.50.300:FF:000078">
    <property type="entry name" value="Elongation factor 4"/>
    <property type="match status" value="1"/>
</dbReference>
<comment type="subcellular location">
    <subcellularLocation>
        <location evidence="12">Cell membrane</location>
        <topology evidence="12">Peripheral membrane protein</topology>
        <orientation evidence="12">Cytoplasmic side</orientation>
    </subcellularLocation>
</comment>
<dbReference type="AlphaFoldDB" id="A0A9D1NQ47"/>
<comment type="caution">
    <text evidence="14">The sequence shown here is derived from an EMBL/GenBank/DDBJ whole genome shotgun (WGS) entry which is preliminary data.</text>
</comment>
<reference evidence="14" key="2">
    <citation type="journal article" date="2021" name="PeerJ">
        <title>Extensive microbial diversity within the chicken gut microbiome revealed by metagenomics and culture.</title>
        <authorList>
            <person name="Gilroy R."/>
            <person name="Ravi A."/>
            <person name="Getino M."/>
            <person name="Pursley I."/>
            <person name="Horton D.L."/>
            <person name="Alikhan N.F."/>
            <person name="Baker D."/>
            <person name="Gharbi K."/>
            <person name="Hall N."/>
            <person name="Watson M."/>
            <person name="Adriaenssens E.M."/>
            <person name="Foster-Nyarko E."/>
            <person name="Jarju S."/>
            <person name="Secka A."/>
            <person name="Antonio M."/>
            <person name="Oren A."/>
            <person name="Chaudhuri R.R."/>
            <person name="La Ragione R."/>
            <person name="Hildebrand F."/>
            <person name="Pallen M.J."/>
        </authorList>
    </citation>
    <scope>NUCLEOTIDE SEQUENCE</scope>
    <source>
        <strain evidence="14">1370</strain>
    </source>
</reference>
<feature type="binding site" evidence="12">
    <location>
        <begin position="138"/>
        <end position="141"/>
    </location>
    <ligand>
        <name>GTP</name>
        <dbReference type="ChEBI" id="CHEBI:37565"/>
    </ligand>
</feature>
<evidence type="ECO:0000256" key="9">
    <source>
        <dbReference type="ARBA" id="ARBA00057626"/>
    </source>
</evidence>
<proteinExistence type="inferred from homology"/>
<dbReference type="Proteomes" id="UP000823960">
    <property type="component" value="Unassembled WGS sequence"/>
</dbReference>
<keyword evidence="5 12" id="KW-0648">Protein biosynthesis</keyword>
<dbReference type="GO" id="GO:0045727">
    <property type="term" value="P:positive regulation of translation"/>
    <property type="evidence" value="ECO:0007669"/>
    <property type="project" value="UniProtKB-UniRule"/>
</dbReference>
<sequence>MDSYSIEKSDIRNFCIIAHIDHGKSTLADRILELTEAVSKRDMSDQLLDNMDIERERGITIKARAVRLNYRSKDGKIYAFNLIDTPGHVDFNYEVSRSLAACEGAILIVDASQGIEAQTLANTYLAIEHDLEVLPVINKIDLPSADPDNAIEEIENIIGLPAQDAPRISAKMGINIEEVLERIITDIPSPKGDETAPLKCLVFDSYYDSYKGVIIYVRVMDGTLTVGDTIRLMATGAEFQTVEIGYMGATELIPSGALKAGEVGYITASIKSIQDTKVGDTVTNAQNPCKEALPGYRNVNPMVFSGIYPADGAKYGDLREALEKLQLNDASLYFEPETSIALGFGFRCGFLGLLHMEIIQERLEREYNLDLITTAPSVIYRITLNTGEVKYIDNPTNYPDPSTISKAEEPVIDAHIFSPSEFVGNIMELCQERRGSFKGMKYIDKTRVDIHYEMPLNEVIYDFFDTLKSRTRGYASYDYEMSGYQESKLVKLDLLLNGEIVDALSFIVHADRAYSRGRKLCENLKDNIPRQLFEVPIQAAIGGKIIARETVKAYRKDVLAKCYGGDITRKKKLLEKQKEGKKRMRKLGTVEVPQEAFMSVLKLD</sequence>
<dbReference type="SUPFAM" id="SSF52540">
    <property type="entry name" value="P-loop containing nucleoside triphosphate hydrolases"/>
    <property type="match status" value="1"/>
</dbReference>
<dbReference type="FunFam" id="3.30.70.240:FF:000007">
    <property type="entry name" value="Translation factor GUF1, mitochondrial"/>
    <property type="match status" value="1"/>
</dbReference>
<evidence type="ECO:0000256" key="8">
    <source>
        <dbReference type="ARBA" id="ARBA00050293"/>
    </source>
</evidence>
<protein>
    <recommendedName>
        <fullName evidence="11 12">Elongation factor 4</fullName>
        <shortName evidence="12">EF-4</shortName>
        <ecNumber evidence="11 12">3.6.5.n1</ecNumber>
    </recommendedName>
    <alternativeName>
        <fullName evidence="12">Ribosomal back-translocase LepA</fullName>
    </alternativeName>
</protein>
<evidence type="ECO:0000256" key="3">
    <source>
        <dbReference type="ARBA" id="ARBA00022741"/>
    </source>
</evidence>
<dbReference type="InterPro" id="IPR004161">
    <property type="entry name" value="EFTu-like_2"/>
</dbReference>
<accession>A0A9D1NQ47</accession>
<keyword evidence="4 12" id="KW-0378">Hydrolase</keyword>
<reference evidence="14" key="1">
    <citation type="submission" date="2020-10" db="EMBL/GenBank/DDBJ databases">
        <authorList>
            <person name="Gilroy R."/>
        </authorList>
    </citation>
    <scope>NUCLEOTIDE SEQUENCE</scope>
    <source>
        <strain evidence="14">1370</strain>
    </source>
</reference>
<evidence type="ECO:0000256" key="4">
    <source>
        <dbReference type="ARBA" id="ARBA00022801"/>
    </source>
</evidence>
<keyword evidence="7 12" id="KW-0472">Membrane</keyword>
<dbReference type="Gene3D" id="3.40.50.300">
    <property type="entry name" value="P-loop containing nucleotide triphosphate hydrolases"/>
    <property type="match status" value="1"/>
</dbReference>
<dbReference type="CDD" id="cd16260">
    <property type="entry name" value="EF4_III"/>
    <property type="match status" value="1"/>
</dbReference>